<evidence type="ECO:0000313" key="2">
    <source>
        <dbReference type="EMBL" id="KAK8174085.1"/>
    </source>
</evidence>
<organism evidence="2 3">
    <name type="scientific">Phyllosticta citrichinensis</name>
    <dbReference type="NCBI Taxonomy" id="1130410"/>
    <lineage>
        <taxon>Eukaryota</taxon>
        <taxon>Fungi</taxon>
        <taxon>Dikarya</taxon>
        <taxon>Ascomycota</taxon>
        <taxon>Pezizomycotina</taxon>
        <taxon>Dothideomycetes</taxon>
        <taxon>Dothideomycetes incertae sedis</taxon>
        <taxon>Botryosphaeriales</taxon>
        <taxon>Phyllostictaceae</taxon>
        <taxon>Phyllosticta</taxon>
    </lineage>
</organism>
<sequence length="151" mass="17147">MGLSSSHPNLTLQDCLGCLHQFFPLQATVYIVFMVLVFLTTTTVELPDRQVAQRIFSHRSHSLSLHWAFASPVSSNILVQDEESTIGRRRGRLRRHSDVGEIHSNYHHRLSFSTLLFPDATSITTNAAIIPPEHHLPVYRGDENRHHNDCA</sequence>
<comment type="caution">
    <text evidence="2">The sequence shown here is derived from an EMBL/GenBank/DDBJ whole genome shotgun (WGS) entry which is preliminary data.</text>
</comment>
<keyword evidence="1" id="KW-0472">Membrane</keyword>
<reference evidence="2 3" key="1">
    <citation type="journal article" date="2022" name="G3 (Bethesda)">
        <title>Enemy or ally: a genomic approach to elucidate the lifestyle of Phyllosticta citrichinaensis.</title>
        <authorList>
            <person name="Buijs V.A."/>
            <person name="Groenewald J.Z."/>
            <person name="Haridas S."/>
            <person name="LaButti K.M."/>
            <person name="Lipzen A."/>
            <person name="Martin F.M."/>
            <person name="Barry K."/>
            <person name="Grigoriev I.V."/>
            <person name="Crous P.W."/>
            <person name="Seidl M.F."/>
        </authorList>
    </citation>
    <scope>NUCLEOTIDE SEQUENCE [LARGE SCALE GENOMIC DNA]</scope>
    <source>
        <strain evidence="2 3">CBS 129764</strain>
    </source>
</reference>
<gene>
    <name evidence="2" type="ORF">IWX90DRAFT_163566</name>
</gene>
<dbReference type="EMBL" id="JBBWUH010000003">
    <property type="protein sequence ID" value="KAK8174085.1"/>
    <property type="molecule type" value="Genomic_DNA"/>
</dbReference>
<dbReference type="Proteomes" id="UP001456524">
    <property type="component" value="Unassembled WGS sequence"/>
</dbReference>
<evidence type="ECO:0000256" key="1">
    <source>
        <dbReference type="SAM" id="Phobius"/>
    </source>
</evidence>
<name>A0ABR1Y0H5_9PEZI</name>
<protein>
    <submittedName>
        <fullName evidence="2">Uncharacterized protein</fullName>
    </submittedName>
</protein>
<accession>A0ABR1Y0H5</accession>
<keyword evidence="1" id="KW-1133">Transmembrane helix</keyword>
<keyword evidence="3" id="KW-1185">Reference proteome</keyword>
<feature type="transmembrane region" description="Helical" evidence="1">
    <location>
        <begin position="27"/>
        <end position="46"/>
    </location>
</feature>
<evidence type="ECO:0000313" key="3">
    <source>
        <dbReference type="Proteomes" id="UP001456524"/>
    </source>
</evidence>
<proteinExistence type="predicted"/>
<keyword evidence="1" id="KW-0812">Transmembrane</keyword>